<comment type="caution">
    <text evidence="2">The sequence shown here is derived from an EMBL/GenBank/DDBJ whole genome shotgun (WGS) entry which is preliminary data.</text>
</comment>
<accession>A0ABQ6NRL2</accession>
<gene>
    <name evidence="2" type="ORF">PghCCS26_48560</name>
</gene>
<feature type="domain" description="Phospholipase C/D" evidence="1">
    <location>
        <begin position="7"/>
        <end position="150"/>
    </location>
</feature>
<name>A0ABQ6NRL2_9BACL</name>
<dbReference type="RefSeq" id="WP_317981623.1">
    <property type="nucleotide sequence ID" value="NZ_BTCL01000022.1"/>
</dbReference>
<dbReference type="EMBL" id="BTCL01000022">
    <property type="protein sequence ID" value="GMK47726.1"/>
    <property type="molecule type" value="Genomic_DNA"/>
</dbReference>
<dbReference type="Proteomes" id="UP001285921">
    <property type="component" value="Unassembled WGS sequence"/>
</dbReference>
<keyword evidence="3" id="KW-1185">Reference proteome</keyword>
<sequence>MPNVWAHLIFGQKVLDQLQESGLTASEPLRRLFYMGCQGPDFLFYHRFLPWQGQSPMIQLGSDMHNRDCGPVLMKLLDSVAGRSAEARQPDPAVVYALGFVLHHVLDRHMHPLVFSRSGFRKWDHQRYEVMMDTIIARRQWGIETWKTPVWRKIDIGGRLPEAVVKAFQAITGSFYPELAPVVREEDWNNAVRDMIRAQRLFHDPTSIKRSVTFGQIEPFVFRKQVPYDVLNEAGTPWIDPSDKNLIRNETAWTLWNHAMEDALLVIPAVLRYLREGSGRPELRQHAEGLIGNLSYETGLPCDSGASIRYAEPIWPDGGIKEAP</sequence>
<organism evidence="2 3">
    <name type="scientific">Paenibacillus glycanilyticus</name>
    <dbReference type="NCBI Taxonomy" id="126569"/>
    <lineage>
        <taxon>Bacteria</taxon>
        <taxon>Bacillati</taxon>
        <taxon>Bacillota</taxon>
        <taxon>Bacilli</taxon>
        <taxon>Bacillales</taxon>
        <taxon>Paenibacillaceae</taxon>
        <taxon>Paenibacillus</taxon>
    </lineage>
</organism>
<evidence type="ECO:0000313" key="3">
    <source>
        <dbReference type="Proteomes" id="UP001285921"/>
    </source>
</evidence>
<dbReference type="InterPro" id="IPR029002">
    <property type="entry name" value="PLPC/GPLD1"/>
</dbReference>
<evidence type="ECO:0000259" key="1">
    <source>
        <dbReference type="Pfam" id="PF00882"/>
    </source>
</evidence>
<evidence type="ECO:0000313" key="2">
    <source>
        <dbReference type="EMBL" id="GMK47726.1"/>
    </source>
</evidence>
<dbReference type="Pfam" id="PF00882">
    <property type="entry name" value="Zn_dep_PLPC"/>
    <property type="match status" value="1"/>
</dbReference>
<proteinExistence type="predicted"/>
<protein>
    <recommendedName>
        <fullName evidence="1">Phospholipase C/D domain-containing protein</fullName>
    </recommendedName>
</protein>
<reference evidence="2 3" key="1">
    <citation type="submission" date="2023-05" db="EMBL/GenBank/DDBJ databases">
        <title>Draft genome of Paenibacillus sp. CCS26.</title>
        <authorList>
            <person name="Akita H."/>
            <person name="Shinto Y."/>
            <person name="Kimura Z."/>
        </authorList>
    </citation>
    <scope>NUCLEOTIDE SEQUENCE [LARGE SCALE GENOMIC DNA]</scope>
    <source>
        <strain evidence="2 3">CCS26</strain>
    </source>
</reference>